<accession>A0ACB9N991</accession>
<evidence type="ECO:0000313" key="1">
    <source>
        <dbReference type="EMBL" id="KAI4333027.1"/>
    </source>
</evidence>
<evidence type="ECO:0000313" key="2">
    <source>
        <dbReference type="Proteomes" id="UP000828941"/>
    </source>
</evidence>
<dbReference type="EMBL" id="CM039432">
    <property type="protein sequence ID" value="KAI4333027.1"/>
    <property type="molecule type" value="Genomic_DNA"/>
</dbReference>
<comment type="caution">
    <text evidence="1">The sequence shown here is derived from an EMBL/GenBank/DDBJ whole genome shotgun (WGS) entry which is preliminary data.</text>
</comment>
<dbReference type="Proteomes" id="UP000828941">
    <property type="component" value="Chromosome 7"/>
</dbReference>
<keyword evidence="2" id="KW-1185">Reference proteome</keyword>
<proteinExistence type="predicted"/>
<organism evidence="1 2">
    <name type="scientific">Bauhinia variegata</name>
    <name type="common">Purple orchid tree</name>
    <name type="synonym">Phanera variegata</name>
    <dbReference type="NCBI Taxonomy" id="167791"/>
    <lineage>
        <taxon>Eukaryota</taxon>
        <taxon>Viridiplantae</taxon>
        <taxon>Streptophyta</taxon>
        <taxon>Embryophyta</taxon>
        <taxon>Tracheophyta</taxon>
        <taxon>Spermatophyta</taxon>
        <taxon>Magnoliopsida</taxon>
        <taxon>eudicotyledons</taxon>
        <taxon>Gunneridae</taxon>
        <taxon>Pentapetalae</taxon>
        <taxon>rosids</taxon>
        <taxon>fabids</taxon>
        <taxon>Fabales</taxon>
        <taxon>Fabaceae</taxon>
        <taxon>Cercidoideae</taxon>
        <taxon>Cercideae</taxon>
        <taxon>Bauhiniinae</taxon>
        <taxon>Bauhinia</taxon>
    </lineage>
</organism>
<protein>
    <submittedName>
        <fullName evidence="1">Uncharacterized protein</fullName>
    </submittedName>
</protein>
<name>A0ACB9N991_BAUVA</name>
<gene>
    <name evidence="1" type="ORF">L6164_017884</name>
</gene>
<sequence length="864" mass="96514">MVQRKVPSKLGNGIQADHVKSDKHLANLKLSSSQLQDGKTRGADMKKKMKKPRSIKLSDLKAIQPSPQKKSISQPGRPPPPLQVPTTARSPQKQQPLVKTSDESPNYMKPTSSSCAKKELFPVSLRNTQMDSDFKSQRPKSLSNLKTGSVSGKKPVKTLSRSSSLKLVRTLTKTTSFKPSRACPRKSSRVALCADMDAHKATCSSTLKDSKFPTYLMLNPGGTESEGTSVIKVCPYTYCSLNGHHHAPLPPLKSFLSARRRVFKTQKCLKLEALSPRRLKVPRETKKECEIEQNVFDGKPAYQEADTANSIVTPLVQEIGMDYFIEIYAKEKEVEAKPTGEPDGYKRVEICSAQELKNQEDIRSTIEDDSVAVRGDDDITQLVARVSDGSPKSEIDFEEDFKKYYDDVAVEAEKNESILQEQKSEHAHGDSSPNWPNDEVSIGSCYSEVSYEEEHLDDIEMDHSDSEVTDMDWEERQFYGSEHEDDAVSSVFTEVGADSKVDCSSESSHDVSVLWLDDILCNYYEDIMADKVLQDPSAEESTCFEEQPQGADSDLEGTRESTGELFQDLTNAEENSGENEAYVDIGASPSSSIEETIEEPKESSEEIQEKDDVLQTEILMAKTSVEPGDDETNCITPVLDEALDNRQEDMSLQEDATGNSDVAKLLVESYGNDFSQDPSGADTVDNAQDHKMSEACVSNDGSISQETDAQLSPVHSESTVIVQDQELLENDKGKAKKLQTSSCMDVEDKNTSRIWKGARHNRLEDDEEMRKFNPREPNFLPLVPDPEAEKVDLKHQMMDERKNSEEWMLDYALRQTVNKLAPARKRKVALLVEAFEKVMPPPNYETDIRNHSSLTHARPMQACS</sequence>
<reference evidence="1 2" key="1">
    <citation type="journal article" date="2022" name="DNA Res.">
        <title>Chromosomal-level genome assembly of the orchid tree Bauhinia variegata (Leguminosae; Cercidoideae) supports the allotetraploid origin hypothesis of Bauhinia.</title>
        <authorList>
            <person name="Zhong Y."/>
            <person name="Chen Y."/>
            <person name="Zheng D."/>
            <person name="Pang J."/>
            <person name="Liu Y."/>
            <person name="Luo S."/>
            <person name="Meng S."/>
            <person name="Qian L."/>
            <person name="Wei D."/>
            <person name="Dai S."/>
            <person name="Zhou R."/>
        </authorList>
    </citation>
    <scope>NUCLEOTIDE SEQUENCE [LARGE SCALE GENOMIC DNA]</scope>
    <source>
        <strain evidence="1">BV-YZ2020</strain>
    </source>
</reference>